<dbReference type="AlphaFoldDB" id="A0A9P0CV80"/>
<evidence type="ECO:0000313" key="3">
    <source>
        <dbReference type="Proteomes" id="UP001153636"/>
    </source>
</evidence>
<gene>
    <name evidence="2" type="ORF">PSYICH_LOCUS6400</name>
</gene>
<evidence type="ECO:0000313" key="2">
    <source>
        <dbReference type="EMBL" id="CAH1106755.1"/>
    </source>
</evidence>
<keyword evidence="1" id="KW-1133">Transmembrane helix</keyword>
<proteinExistence type="predicted"/>
<dbReference type="Pfam" id="PF24664">
    <property type="entry name" value="Monjiviricetes_fusion"/>
    <property type="match status" value="1"/>
</dbReference>
<keyword evidence="1" id="KW-0812">Transmembrane</keyword>
<sequence length="170" mass="19132">MYGEERKAVTNILGRSFLGRGPDTQGRVYANFLTEERLEKIGKKFWTKLWDRFSTFGTLSAGVIGVISLIQLVKWILDSILKDIYGWSFTLLAAVWNSLTMFLIHHAQHKNPKSSQDELDVVCIADSGPNTSHLKATYPSTVYSTLQKELEEVNPTAPIDSYSTSIFNTP</sequence>
<feature type="transmembrane region" description="Helical" evidence="1">
    <location>
        <begin position="53"/>
        <end position="72"/>
    </location>
</feature>
<keyword evidence="3" id="KW-1185">Reference proteome</keyword>
<dbReference type="Proteomes" id="UP001153636">
    <property type="component" value="Chromosome 2"/>
</dbReference>
<feature type="transmembrane region" description="Helical" evidence="1">
    <location>
        <begin position="84"/>
        <end position="104"/>
    </location>
</feature>
<keyword evidence="1" id="KW-0472">Membrane</keyword>
<accession>A0A9P0CV80</accession>
<evidence type="ECO:0000256" key="1">
    <source>
        <dbReference type="SAM" id="Phobius"/>
    </source>
</evidence>
<organism evidence="2 3">
    <name type="scientific">Psylliodes chrysocephalus</name>
    <dbReference type="NCBI Taxonomy" id="3402493"/>
    <lineage>
        <taxon>Eukaryota</taxon>
        <taxon>Metazoa</taxon>
        <taxon>Ecdysozoa</taxon>
        <taxon>Arthropoda</taxon>
        <taxon>Hexapoda</taxon>
        <taxon>Insecta</taxon>
        <taxon>Pterygota</taxon>
        <taxon>Neoptera</taxon>
        <taxon>Endopterygota</taxon>
        <taxon>Coleoptera</taxon>
        <taxon>Polyphaga</taxon>
        <taxon>Cucujiformia</taxon>
        <taxon>Chrysomeloidea</taxon>
        <taxon>Chrysomelidae</taxon>
        <taxon>Galerucinae</taxon>
        <taxon>Alticini</taxon>
        <taxon>Psylliodes</taxon>
    </lineage>
</organism>
<dbReference type="OrthoDB" id="6765476at2759"/>
<name>A0A9P0CV80_9CUCU</name>
<reference evidence="2" key="1">
    <citation type="submission" date="2022-01" db="EMBL/GenBank/DDBJ databases">
        <authorList>
            <person name="King R."/>
        </authorList>
    </citation>
    <scope>NUCLEOTIDE SEQUENCE</scope>
</reference>
<dbReference type="EMBL" id="OV651814">
    <property type="protein sequence ID" value="CAH1106755.1"/>
    <property type="molecule type" value="Genomic_DNA"/>
</dbReference>
<protein>
    <submittedName>
        <fullName evidence="2">Uncharacterized protein</fullName>
    </submittedName>
</protein>